<organism evidence="1 2">
    <name type="scientific">Naganishia onofrii</name>
    <dbReference type="NCBI Taxonomy" id="1851511"/>
    <lineage>
        <taxon>Eukaryota</taxon>
        <taxon>Fungi</taxon>
        <taxon>Dikarya</taxon>
        <taxon>Basidiomycota</taxon>
        <taxon>Agaricomycotina</taxon>
        <taxon>Tremellomycetes</taxon>
        <taxon>Filobasidiales</taxon>
        <taxon>Filobasidiaceae</taxon>
        <taxon>Naganishia</taxon>
    </lineage>
</organism>
<reference evidence="1" key="1">
    <citation type="submission" date="2023-04" db="EMBL/GenBank/DDBJ databases">
        <title>Draft Genome sequencing of Naganishia species isolated from polar environments using Oxford Nanopore Technology.</title>
        <authorList>
            <person name="Leo P."/>
            <person name="Venkateswaran K."/>
        </authorList>
    </citation>
    <scope>NUCLEOTIDE SEQUENCE</scope>
    <source>
        <strain evidence="1">DBVPG 5303</strain>
    </source>
</reference>
<proteinExistence type="predicted"/>
<sequence>MAFSTSLYDATIWSSRAQDDLHIVLWPYLNELKYFSQCQTPWCTSRDQVLAVYKDALDFKGLSIENVNEQKWSPEAFEAVLASCDSTPVFFTDITKTENPAWIVSKKEDNGWRMDIVRSADEQEQSVHYTLDDIISKVLPTYPDIVYVKPSPAVKTQN</sequence>
<evidence type="ECO:0000313" key="1">
    <source>
        <dbReference type="EMBL" id="KAJ9125724.1"/>
    </source>
</evidence>
<name>A0ACC2XNT1_9TREE</name>
<protein>
    <submittedName>
        <fullName evidence="1">Uncharacterized protein</fullName>
    </submittedName>
</protein>
<comment type="caution">
    <text evidence="1">The sequence shown here is derived from an EMBL/GenBank/DDBJ whole genome shotgun (WGS) entry which is preliminary data.</text>
</comment>
<accession>A0ACC2XNT1</accession>
<gene>
    <name evidence="1" type="ORF">QFC24_002508</name>
</gene>
<dbReference type="Proteomes" id="UP001234202">
    <property type="component" value="Unassembled WGS sequence"/>
</dbReference>
<dbReference type="EMBL" id="JASBWV010000007">
    <property type="protein sequence ID" value="KAJ9125724.1"/>
    <property type="molecule type" value="Genomic_DNA"/>
</dbReference>
<keyword evidence="2" id="KW-1185">Reference proteome</keyword>
<evidence type="ECO:0000313" key="2">
    <source>
        <dbReference type="Proteomes" id="UP001234202"/>
    </source>
</evidence>